<dbReference type="Gene3D" id="3.80.10.10">
    <property type="entry name" value="Ribonuclease Inhibitor"/>
    <property type="match status" value="1"/>
</dbReference>
<gene>
    <name evidence="1" type="ORF">Agabi119p4_852</name>
</gene>
<evidence type="ECO:0000313" key="2">
    <source>
        <dbReference type="Proteomes" id="UP000629468"/>
    </source>
</evidence>
<dbReference type="EMBL" id="JABXXO010000001">
    <property type="protein sequence ID" value="KAF7784687.1"/>
    <property type="molecule type" value="Genomic_DNA"/>
</dbReference>
<dbReference type="Gene3D" id="1.20.1280.50">
    <property type="match status" value="1"/>
</dbReference>
<protein>
    <recommendedName>
        <fullName evidence="3">F-box domain-containing protein</fullName>
    </recommendedName>
</protein>
<accession>A0A8H7FBC2</accession>
<organism evidence="1 2">
    <name type="scientific">Agaricus bisporus var. burnettii</name>
    <dbReference type="NCBI Taxonomy" id="192524"/>
    <lineage>
        <taxon>Eukaryota</taxon>
        <taxon>Fungi</taxon>
        <taxon>Dikarya</taxon>
        <taxon>Basidiomycota</taxon>
        <taxon>Agaricomycotina</taxon>
        <taxon>Agaricomycetes</taxon>
        <taxon>Agaricomycetidae</taxon>
        <taxon>Agaricales</taxon>
        <taxon>Agaricineae</taxon>
        <taxon>Agaricaceae</taxon>
        <taxon>Agaricus</taxon>
    </lineage>
</organism>
<dbReference type="AlphaFoldDB" id="A0A8H7FBC2"/>
<evidence type="ECO:0000313" key="1">
    <source>
        <dbReference type="EMBL" id="KAF7784687.1"/>
    </source>
</evidence>
<proteinExistence type="predicted"/>
<comment type="caution">
    <text evidence="1">The sequence shown here is derived from an EMBL/GenBank/DDBJ whole genome shotgun (WGS) entry which is preliminary data.</text>
</comment>
<dbReference type="SUPFAM" id="SSF52047">
    <property type="entry name" value="RNI-like"/>
    <property type="match status" value="1"/>
</dbReference>
<evidence type="ECO:0008006" key="3">
    <source>
        <dbReference type="Google" id="ProtNLM"/>
    </source>
</evidence>
<name>A0A8H7FBC2_AGABI</name>
<reference evidence="1 2" key="1">
    <citation type="journal article" name="Sci. Rep.">
        <title>Telomere-to-telomere assembled and centromere annotated genomes of the two main subspecies of the button mushroom Agaricus bisporus reveal especially polymorphic chromosome ends.</title>
        <authorList>
            <person name="Sonnenberg A.S.M."/>
            <person name="Sedaghat-Telgerd N."/>
            <person name="Lavrijssen B."/>
            <person name="Ohm R.A."/>
            <person name="Hendrickx P.M."/>
            <person name="Scholtmeijer K."/>
            <person name="Baars J.J.P."/>
            <person name="van Peer A."/>
        </authorList>
    </citation>
    <scope>NUCLEOTIDE SEQUENCE [LARGE SCALE GENOMIC DNA]</scope>
    <source>
        <strain evidence="1 2">H119_p4</strain>
    </source>
</reference>
<sequence>MNPFALTHPVSLQDVLFSLPLEVICHIFQASLTESPFEESQPDEYGNVNMRESASSITTPFTLGAVCRSWRTIAFNDPKLWSAVYLVAVPYRADIQSRLLRDWLNHSKDVGVTIEIDCSCDEEKTWSSSHYREASKLLSPIFEHNSHCTTFRTRLPPHCLLLPPPDSNIPDPDFSDLTTLSIVPCELPFEDDDEEISVIDLFQHASRLQKVEINEVALEQLNISWSKVVKVSTTQVSLKDCMEILRAAPQLEECVFNNITHFEDHCNLEPIVLPRLSALTLDFREVNISNDHITRVLNAPNLKKLEYLHIHGDTFPAGDFVAFMQRSLCQLTHLSIRNSFMTANALRRILYLAQVAPSLEDLYIQLFRSPGTQDNLVTPSPAFHILSPRFPNLASWFFSGPYTTMYSFCYP</sequence>
<dbReference type="Proteomes" id="UP000629468">
    <property type="component" value="Unassembled WGS sequence"/>
</dbReference>
<dbReference type="InterPro" id="IPR032675">
    <property type="entry name" value="LRR_dom_sf"/>
</dbReference>